<keyword evidence="2" id="KW-1185">Reference proteome</keyword>
<dbReference type="Proteomes" id="UP001596550">
    <property type="component" value="Unassembled WGS sequence"/>
</dbReference>
<gene>
    <name evidence="1" type="ORF">ACFQO9_01220</name>
</gene>
<sequence length="92" mass="10769">MESFEQSKDLIEYYLALSIKQQFNIDLDLKDEFTFTENIVSKKMIIAPTFSDRILKDSEIKDFLHALISDINNEVQQDIVNRSDSEPLRNIV</sequence>
<evidence type="ECO:0000313" key="1">
    <source>
        <dbReference type="EMBL" id="MFC7345335.1"/>
    </source>
</evidence>
<protein>
    <submittedName>
        <fullName evidence="1">Uncharacterized protein</fullName>
    </submittedName>
</protein>
<accession>A0ABW2LUZ6</accession>
<comment type="caution">
    <text evidence="1">The sequence shown here is derived from an EMBL/GenBank/DDBJ whole genome shotgun (WGS) entry which is preliminary data.</text>
</comment>
<proteinExistence type="predicted"/>
<dbReference type="EMBL" id="JBHTCR010000001">
    <property type="protein sequence ID" value="MFC7345335.1"/>
    <property type="molecule type" value="Genomic_DNA"/>
</dbReference>
<reference evidence="2" key="1">
    <citation type="journal article" date="2019" name="Int. J. Syst. Evol. Microbiol.">
        <title>The Global Catalogue of Microorganisms (GCM) 10K type strain sequencing project: providing services to taxonomists for standard genome sequencing and annotation.</title>
        <authorList>
            <consortium name="The Broad Institute Genomics Platform"/>
            <consortium name="The Broad Institute Genome Sequencing Center for Infectious Disease"/>
            <person name="Wu L."/>
            <person name="Ma J."/>
        </authorList>
    </citation>
    <scope>NUCLEOTIDE SEQUENCE [LARGE SCALE GENOMIC DNA]</scope>
    <source>
        <strain evidence="2">CCUG 54781</strain>
    </source>
</reference>
<evidence type="ECO:0000313" key="2">
    <source>
        <dbReference type="Proteomes" id="UP001596550"/>
    </source>
</evidence>
<organism evidence="1 2">
    <name type="scientific">Chryseobacterium zhengzhouense</name>
    <dbReference type="NCBI Taxonomy" id="1636086"/>
    <lineage>
        <taxon>Bacteria</taxon>
        <taxon>Pseudomonadati</taxon>
        <taxon>Bacteroidota</taxon>
        <taxon>Flavobacteriia</taxon>
        <taxon>Flavobacteriales</taxon>
        <taxon>Weeksellaceae</taxon>
        <taxon>Chryseobacterium group</taxon>
        <taxon>Chryseobacterium</taxon>
    </lineage>
</organism>
<name>A0ABW2LUZ6_9FLAO</name>
<dbReference type="RefSeq" id="WP_378172157.1">
    <property type="nucleotide sequence ID" value="NZ_JBHTCR010000001.1"/>
</dbReference>